<dbReference type="OrthoDB" id="2102561at2759"/>
<name>A0A067MQ18_BOTB1</name>
<dbReference type="STRING" id="930990.A0A067MQ18"/>
<dbReference type="Gene3D" id="3.40.50.720">
    <property type="entry name" value="NAD(P)-binding Rossmann-like Domain"/>
    <property type="match status" value="1"/>
</dbReference>
<dbReference type="PRINTS" id="PR00080">
    <property type="entry name" value="SDRFAMILY"/>
</dbReference>
<comment type="similarity">
    <text evidence="1 3">Belongs to the short-chain dehydrogenases/reductases (SDR) family.</text>
</comment>
<dbReference type="AlphaFoldDB" id="A0A067MQ18"/>
<accession>A0A067MQ18</accession>
<dbReference type="GO" id="GO:0016491">
    <property type="term" value="F:oxidoreductase activity"/>
    <property type="evidence" value="ECO:0007669"/>
    <property type="project" value="UniProtKB-KW"/>
</dbReference>
<dbReference type="PRINTS" id="PR00081">
    <property type="entry name" value="GDHRDH"/>
</dbReference>
<dbReference type="HOGENOM" id="CLU_010194_2_9_1"/>
<dbReference type="CDD" id="cd05374">
    <property type="entry name" value="17beta-HSD-like_SDR_c"/>
    <property type="match status" value="1"/>
</dbReference>
<keyword evidence="2" id="KW-0560">Oxidoreductase</keyword>
<dbReference type="GO" id="GO:0005783">
    <property type="term" value="C:endoplasmic reticulum"/>
    <property type="evidence" value="ECO:0007669"/>
    <property type="project" value="TreeGrafter"/>
</dbReference>
<dbReference type="EMBL" id="KL198023">
    <property type="protein sequence ID" value="KDQ17808.1"/>
    <property type="molecule type" value="Genomic_DNA"/>
</dbReference>
<dbReference type="InterPro" id="IPR002347">
    <property type="entry name" value="SDR_fam"/>
</dbReference>
<dbReference type="Pfam" id="PF00106">
    <property type="entry name" value="adh_short"/>
    <property type="match status" value="1"/>
</dbReference>
<sequence length="286" mass="31394">MAENSKLSTVVLITGCTKGGIGFSLCEAFAERGCVVYATARRLEAMEGFSRSTIRTLTLDVNDGEGVKKTVEKVIEREGKIDILISNAGALCVGPVLDVAVEDAQNSFNTNYFATVRLAQAVIPHMAARKKGLVINVGSVSGEVPTPFVGHYAAAKAALHAVTEVLNMECRHLGVHVMLLLPGSVRSNIAKTGEASYSMPDNSLYKAFLEKILTRARTSQDRKSMPTDEFAMEVVNRALGAHPPTYLWLGGRTWQLWAMRSFLPRAAVLWLMWKIFVDSWRTLFRS</sequence>
<reference evidence="5" key="1">
    <citation type="journal article" date="2014" name="Proc. Natl. Acad. Sci. U.S.A.">
        <title>Extensive sampling of basidiomycete genomes demonstrates inadequacy of the white-rot/brown-rot paradigm for wood decay fungi.</title>
        <authorList>
            <person name="Riley R."/>
            <person name="Salamov A.A."/>
            <person name="Brown D.W."/>
            <person name="Nagy L.G."/>
            <person name="Floudas D."/>
            <person name="Held B.W."/>
            <person name="Levasseur A."/>
            <person name="Lombard V."/>
            <person name="Morin E."/>
            <person name="Otillar R."/>
            <person name="Lindquist E.A."/>
            <person name="Sun H."/>
            <person name="LaButti K.M."/>
            <person name="Schmutz J."/>
            <person name="Jabbour D."/>
            <person name="Luo H."/>
            <person name="Baker S.E."/>
            <person name="Pisabarro A.G."/>
            <person name="Walton J.D."/>
            <person name="Blanchette R.A."/>
            <person name="Henrissat B."/>
            <person name="Martin F."/>
            <person name="Cullen D."/>
            <person name="Hibbett D.S."/>
            <person name="Grigoriev I.V."/>
        </authorList>
    </citation>
    <scope>NUCLEOTIDE SEQUENCE [LARGE SCALE GENOMIC DNA]</scope>
    <source>
        <strain evidence="5">FD-172 SS1</strain>
    </source>
</reference>
<keyword evidence="5" id="KW-1185">Reference proteome</keyword>
<proteinExistence type="inferred from homology"/>
<dbReference type="SUPFAM" id="SSF51735">
    <property type="entry name" value="NAD(P)-binding Rossmann-fold domains"/>
    <property type="match status" value="1"/>
</dbReference>
<gene>
    <name evidence="4" type="ORF">BOTBODRAFT_144092</name>
</gene>
<dbReference type="FunFam" id="3.40.50.720:FF:000261">
    <property type="entry name" value="NADPH-dependent 1-acyldihydroxyacetone phosphate reductase"/>
    <property type="match status" value="1"/>
</dbReference>
<protein>
    <submittedName>
        <fullName evidence="4">Uncharacterized protein</fullName>
    </submittedName>
</protein>
<dbReference type="InterPro" id="IPR036291">
    <property type="entry name" value="NAD(P)-bd_dom_sf"/>
</dbReference>
<organism evidence="4 5">
    <name type="scientific">Botryobasidium botryosum (strain FD-172 SS1)</name>
    <dbReference type="NCBI Taxonomy" id="930990"/>
    <lineage>
        <taxon>Eukaryota</taxon>
        <taxon>Fungi</taxon>
        <taxon>Dikarya</taxon>
        <taxon>Basidiomycota</taxon>
        <taxon>Agaricomycotina</taxon>
        <taxon>Agaricomycetes</taxon>
        <taxon>Cantharellales</taxon>
        <taxon>Botryobasidiaceae</taxon>
        <taxon>Botryobasidium</taxon>
    </lineage>
</organism>
<evidence type="ECO:0000256" key="3">
    <source>
        <dbReference type="RuleBase" id="RU000363"/>
    </source>
</evidence>
<evidence type="ECO:0000313" key="5">
    <source>
        <dbReference type="Proteomes" id="UP000027195"/>
    </source>
</evidence>
<evidence type="ECO:0000256" key="2">
    <source>
        <dbReference type="ARBA" id="ARBA00023002"/>
    </source>
</evidence>
<evidence type="ECO:0000256" key="1">
    <source>
        <dbReference type="ARBA" id="ARBA00006484"/>
    </source>
</evidence>
<dbReference type="InParanoid" id="A0A067MQ18"/>
<dbReference type="PANTHER" id="PTHR44169:SF6">
    <property type="entry name" value="NADPH-DEPENDENT 1-ACYLDIHYDROXYACETONE PHOSPHATE REDUCTASE"/>
    <property type="match status" value="1"/>
</dbReference>
<dbReference type="PANTHER" id="PTHR44169">
    <property type="entry name" value="NADPH-DEPENDENT 1-ACYLDIHYDROXYACETONE PHOSPHATE REDUCTASE"/>
    <property type="match status" value="1"/>
</dbReference>
<dbReference type="Proteomes" id="UP000027195">
    <property type="component" value="Unassembled WGS sequence"/>
</dbReference>
<evidence type="ECO:0000313" key="4">
    <source>
        <dbReference type="EMBL" id="KDQ17808.1"/>
    </source>
</evidence>